<dbReference type="Proteomes" id="UP000823749">
    <property type="component" value="Chromosome 12"/>
</dbReference>
<proteinExistence type="predicted"/>
<keyword evidence="1" id="KW-0472">Membrane</keyword>
<keyword evidence="3" id="KW-1185">Reference proteome</keyword>
<protein>
    <submittedName>
        <fullName evidence="2">Uncharacterized protein</fullName>
    </submittedName>
</protein>
<evidence type="ECO:0000313" key="2">
    <source>
        <dbReference type="EMBL" id="KAG5520993.1"/>
    </source>
</evidence>
<dbReference type="AlphaFoldDB" id="A0AAV6I078"/>
<reference evidence="2" key="1">
    <citation type="submission" date="2020-08" db="EMBL/GenBank/DDBJ databases">
        <title>Plant Genome Project.</title>
        <authorList>
            <person name="Zhang R.-G."/>
        </authorList>
    </citation>
    <scope>NUCLEOTIDE SEQUENCE</scope>
    <source>
        <strain evidence="2">WSP0</strain>
        <tissue evidence="2">Leaf</tissue>
    </source>
</reference>
<accession>A0AAV6I078</accession>
<dbReference type="EMBL" id="JACTNZ010000012">
    <property type="protein sequence ID" value="KAG5520993.1"/>
    <property type="molecule type" value="Genomic_DNA"/>
</dbReference>
<evidence type="ECO:0000256" key="1">
    <source>
        <dbReference type="SAM" id="Phobius"/>
    </source>
</evidence>
<name>A0AAV6I078_9ERIC</name>
<organism evidence="2 3">
    <name type="scientific">Rhododendron griersonianum</name>
    <dbReference type="NCBI Taxonomy" id="479676"/>
    <lineage>
        <taxon>Eukaryota</taxon>
        <taxon>Viridiplantae</taxon>
        <taxon>Streptophyta</taxon>
        <taxon>Embryophyta</taxon>
        <taxon>Tracheophyta</taxon>
        <taxon>Spermatophyta</taxon>
        <taxon>Magnoliopsida</taxon>
        <taxon>eudicotyledons</taxon>
        <taxon>Gunneridae</taxon>
        <taxon>Pentapetalae</taxon>
        <taxon>asterids</taxon>
        <taxon>Ericales</taxon>
        <taxon>Ericaceae</taxon>
        <taxon>Ericoideae</taxon>
        <taxon>Rhodoreae</taxon>
        <taxon>Rhododendron</taxon>
    </lineage>
</organism>
<keyword evidence="1" id="KW-1133">Transmembrane helix</keyword>
<feature type="transmembrane region" description="Helical" evidence="1">
    <location>
        <begin position="20"/>
        <end position="42"/>
    </location>
</feature>
<evidence type="ECO:0000313" key="3">
    <source>
        <dbReference type="Proteomes" id="UP000823749"/>
    </source>
</evidence>
<gene>
    <name evidence="2" type="ORF">RHGRI_033517</name>
</gene>
<sequence>MAPWLLRQVHMHLKFGTSNLGQLLGPNHLLFELLCVLCSYLGKRLDSRAGLFFRYRKIC</sequence>
<comment type="caution">
    <text evidence="2">The sequence shown here is derived from an EMBL/GenBank/DDBJ whole genome shotgun (WGS) entry which is preliminary data.</text>
</comment>
<keyword evidence="1" id="KW-0812">Transmembrane</keyword>